<keyword evidence="4" id="KW-0560">Oxidoreductase</keyword>
<organism evidence="7 8">
    <name type="scientific">Rhypophila decipiens</name>
    <dbReference type="NCBI Taxonomy" id="261697"/>
    <lineage>
        <taxon>Eukaryota</taxon>
        <taxon>Fungi</taxon>
        <taxon>Dikarya</taxon>
        <taxon>Ascomycota</taxon>
        <taxon>Pezizomycotina</taxon>
        <taxon>Sordariomycetes</taxon>
        <taxon>Sordariomycetidae</taxon>
        <taxon>Sordariales</taxon>
        <taxon>Naviculisporaceae</taxon>
        <taxon>Rhypophila</taxon>
    </lineage>
</organism>
<evidence type="ECO:0000256" key="1">
    <source>
        <dbReference type="ARBA" id="ARBA00007992"/>
    </source>
</evidence>
<gene>
    <name evidence="7" type="ORF">QBC37DRAFT_427109</name>
</gene>
<comment type="similarity">
    <text evidence="1">Belongs to the paxM FAD-dependent monooxygenase family.</text>
</comment>
<proteinExistence type="inferred from homology"/>
<evidence type="ECO:0000259" key="6">
    <source>
        <dbReference type="Pfam" id="PF01494"/>
    </source>
</evidence>
<keyword evidence="3" id="KW-0274">FAD</keyword>
<dbReference type="PANTHER" id="PTHR13789:SF309">
    <property type="entry name" value="PUTATIVE (AFU_ORTHOLOGUE AFUA_6G14510)-RELATED"/>
    <property type="match status" value="1"/>
</dbReference>
<dbReference type="GO" id="GO:0004497">
    <property type="term" value="F:monooxygenase activity"/>
    <property type="evidence" value="ECO:0007669"/>
    <property type="project" value="UniProtKB-KW"/>
</dbReference>
<evidence type="ECO:0000313" key="7">
    <source>
        <dbReference type="EMBL" id="KAK4211342.1"/>
    </source>
</evidence>
<dbReference type="PANTHER" id="PTHR13789">
    <property type="entry name" value="MONOOXYGENASE"/>
    <property type="match status" value="1"/>
</dbReference>
<feature type="domain" description="FAD-binding" evidence="6">
    <location>
        <begin position="151"/>
        <end position="373"/>
    </location>
</feature>
<sequence>MKIIIVGGGISGLATYLYLRKLLPDPPSSSSPHTIHIYESHRPQNTLSSDTQDTARNATSISALSSSTQTVGGGLGVSPNGMRILHDISPSLHGAVTAQGFPCEKFIFMGENGCTLGVAPAGDKGGYEGPSGREEVCVSSLRGGLWACLKSHVDETYGGDVVRYETVASTRPAAAGKKTVVVFEAGREEEADLVVGADGVKSAVRRGLLGDGNFEPIYTGASGIGGVIHGPLPARVTDNKAMVFTFGRRGFFGYASSAPAAANSLMWWSTFDTDSVPSKTTNLDPDDIKAGLQDRHGGAADPVVRDIISRAEVQSIYPTWVMPDLPHWGENGTVLIGDAAHALSPTTGQGASQALEDAQTLALLLAETLKKAYSENDAEVQEDASVERKQKAALALTLKLLYQIRHGRVAAIRERGKKMDRGKKNMGVVEEYAMYCFLKLMMLFTPIAKYVLGDVNAELYNWSAKAEVQKALAALDGERAEA</sequence>
<dbReference type="InterPro" id="IPR002938">
    <property type="entry name" value="FAD-bd"/>
</dbReference>
<evidence type="ECO:0000313" key="8">
    <source>
        <dbReference type="Proteomes" id="UP001301769"/>
    </source>
</evidence>
<dbReference type="Proteomes" id="UP001301769">
    <property type="component" value="Unassembled WGS sequence"/>
</dbReference>
<evidence type="ECO:0000256" key="2">
    <source>
        <dbReference type="ARBA" id="ARBA00022630"/>
    </source>
</evidence>
<reference evidence="7" key="2">
    <citation type="submission" date="2023-05" db="EMBL/GenBank/DDBJ databases">
        <authorList>
            <consortium name="Lawrence Berkeley National Laboratory"/>
            <person name="Steindorff A."/>
            <person name="Hensen N."/>
            <person name="Bonometti L."/>
            <person name="Westerberg I."/>
            <person name="Brannstrom I.O."/>
            <person name="Guillou S."/>
            <person name="Cros-Aarteil S."/>
            <person name="Calhoun S."/>
            <person name="Haridas S."/>
            <person name="Kuo A."/>
            <person name="Mondo S."/>
            <person name="Pangilinan J."/>
            <person name="Riley R."/>
            <person name="Labutti K."/>
            <person name="Andreopoulos B."/>
            <person name="Lipzen A."/>
            <person name="Chen C."/>
            <person name="Yanf M."/>
            <person name="Daum C."/>
            <person name="Ng V."/>
            <person name="Clum A."/>
            <person name="Ohm R."/>
            <person name="Martin F."/>
            <person name="Silar P."/>
            <person name="Natvig D."/>
            <person name="Lalanne C."/>
            <person name="Gautier V."/>
            <person name="Ament-Velasquez S.L."/>
            <person name="Kruys A."/>
            <person name="Hutchinson M.I."/>
            <person name="Powell A.J."/>
            <person name="Barry K."/>
            <person name="Miller A.N."/>
            <person name="Grigoriev I.V."/>
            <person name="Debuchy R."/>
            <person name="Gladieux P."/>
            <person name="Thoren M.H."/>
            <person name="Johannesson H."/>
        </authorList>
    </citation>
    <scope>NUCLEOTIDE SEQUENCE</scope>
    <source>
        <strain evidence="7">PSN293</strain>
    </source>
</reference>
<protein>
    <recommendedName>
        <fullName evidence="6">FAD-binding domain-containing protein</fullName>
    </recommendedName>
</protein>
<dbReference type="InterPro" id="IPR050493">
    <property type="entry name" value="FAD-dep_Monooxygenase_BioMet"/>
</dbReference>
<comment type="caution">
    <text evidence="7">The sequence shown here is derived from an EMBL/GenBank/DDBJ whole genome shotgun (WGS) entry which is preliminary data.</text>
</comment>
<keyword evidence="2" id="KW-0285">Flavoprotein</keyword>
<dbReference type="AlphaFoldDB" id="A0AAN7B606"/>
<name>A0AAN7B606_9PEZI</name>
<evidence type="ECO:0000256" key="3">
    <source>
        <dbReference type="ARBA" id="ARBA00022827"/>
    </source>
</evidence>
<dbReference type="Gene3D" id="3.50.50.60">
    <property type="entry name" value="FAD/NAD(P)-binding domain"/>
    <property type="match status" value="1"/>
</dbReference>
<dbReference type="GO" id="GO:0071949">
    <property type="term" value="F:FAD binding"/>
    <property type="evidence" value="ECO:0007669"/>
    <property type="project" value="InterPro"/>
</dbReference>
<keyword evidence="8" id="KW-1185">Reference proteome</keyword>
<dbReference type="PRINTS" id="PR00420">
    <property type="entry name" value="RNGMNOXGNASE"/>
</dbReference>
<dbReference type="EMBL" id="MU858151">
    <property type="protein sequence ID" value="KAK4211342.1"/>
    <property type="molecule type" value="Genomic_DNA"/>
</dbReference>
<dbReference type="InterPro" id="IPR036188">
    <property type="entry name" value="FAD/NAD-bd_sf"/>
</dbReference>
<evidence type="ECO:0000256" key="5">
    <source>
        <dbReference type="ARBA" id="ARBA00023033"/>
    </source>
</evidence>
<keyword evidence="5" id="KW-0503">Monooxygenase</keyword>
<reference evidence="7" key="1">
    <citation type="journal article" date="2023" name="Mol. Phylogenet. Evol.">
        <title>Genome-scale phylogeny and comparative genomics of the fungal order Sordariales.</title>
        <authorList>
            <person name="Hensen N."/>
            <person name="Bonometti L."/>
            <person name="Westerberg I."/>
            <person name="Brannstrom I.O."/>
            <person name="Guillou S."/>
            <person name="Cros-Aarteil S."/>
            <person name="Calhoun S."/>
            <person name="Haridas S."/>
            <person name="Kuo A."/>
            <person name="Mondo S."/>
            <person name="Pangilinan J."/>
            <person name="Riley R."/>
            <person name="LaButti K."/>
            <person name="Andreopoulos B."/>
            <person name="Lipzen A."/>
            <person name="Chen C."/>
            <person name="Yan M."/>
            <person name="Daum C."/>
            <person name="Ng V."/>
            <person name="Clum A."/>
            <person name="Steindorff A."/>
            <person name="Ohm R.A."/>
            <person name="Martin F."/>
            <person name="Silar P."/>
            <person name="Natvig D.O."/>
            <person name="Lalanne C."/>
            <person name="Gautier V."/>
            <person name="Ament-Velasquez S.L."/>
            <person name="Kruys A."/>
            <person name="Hutchinson M.I."/>
            <person name="Powell A.J."/>
            <person name="Barry K."/>
            <person name="Miller A.N."/>
            <person name="Grigoriev I.V."/>
            <person name="Debuchy R."/>
            <person name="Gladieux P."/>
            <person name="Hiltunen Thoren M."/>
            <person name="Johannesson H."/>
        </authorList>
    </citation>
    <scope>NUCLEOTIDE SEQUENCE</scope>
    <source>
        <strain evidence="7">PSN293</strain>
    </source>
</reference>
<dbReference type="Pfam" id="PF01494">
    <property type="entry name" value="FAD_binding_3"/>
    <property type="match status" value="1"/>
</dbReference>
<evidence type="ECO:0000256" key="4">
    <source>
        <dbReference type="ARBA" id="ARBA00023002"/>
    </source>
</evidence>
<dbReference type="SUPFAM" id="SSF51905">
    <property type="entry name" value="FAD/NAD(P)-binding domain"/>
    <property type="match status" value="1"/>
</dbReference>
<accession>A0AAN7B606</accession>